<gene>
    <name evidence="7" type="ORF">N868_01770</name>
</gene>
<reference evidence="7 8" key="1">
    <citation type="submission" date="2013-08" db="EMBL/GenBank/DDBJ databases">
        <title>Genome sequencing of Cellulomonas carbonis T26.</title>
        <authorList>
            <person name="Chen F."/>
            <person name="Li Y."/>
            <person name="Wang G."/>
        </authorList>
    </citation>
    <scope>NUCLEOTIDE SEQUENCE [LARGE SCALE GENOMIC DNA]</scope>
    <source>
        <strain evidence="7 8">T26</strain>
    </source>
</reference>
<dbReference type="Gene3D" id="3.40.390.10">
    <property type="entry name" value="Collagenase (Catalytic Domain)"/>
    <property type="match status" value="1"/>
</dbReference>
<reference evidence="7 8" key="2">
    <citation type="journal article" date="2015" name="Stand. Genomic Sci.">
        <title>Draft genome sequence of Cellulomonas carbonis T26(T) and comparative analysis of six Cellulomonas genomes.</title>
        <authorList>
            <person name="Zhuang W."/>
            <person name="Zhang S."/>
            <person name="Xia X."/>
            <person name="Wang G."/>
        </authorList>
    </citation>
    <scope>NUCLEOTIDE SEQUENCE [LARGE SCALE GENOMIC DNA]</scope>
    <source>
        <strain evidence="7 8">T26</strain>
    </source>
</reference>
<accession>A0A0A0BW23</accession>
<name>A0A0A0BW23_9CELL</name>
<dbReference type="AlphaFoldDB" id="A0A0A0BW23"/>
<evidence type="ECO:0000256" key="3">
    <source>
        <dbReference type="ARBA" id="ARBA00022801"/>
    </source>
</evidence>
<dbReference type="RefSeq" id="WP_052425871.1">
    <property type="nucleotide sequence ID" value="NZ_AXCY01000008.1"/>
</dbReference>
<dbReference type="GO" id="GO:0008270">
    <property type="term" value="F:zinc ion binding"/>
    <property type="evidence" value="ECO:0007669"/>
    <property type="project" value="InterPro"/>
</dbReference>
<evidence type="ECO:0000313" key="7">
    <source>
        <dbReference type="EMBL" id="KGM12126.1"/>
    </source>
</evidence>
<evidence type="ECO:0000256" key="4">
    <source>
        <dbReference type="ARBA" id="ARBA00022833"/>
    </source>
</evidence>
<dbReference type="InterPro" id="IPR024079">
    <property type="entry name" value="MetalloPept_cat_dom_sf"/>
</dbReference>
<dbReference type="GO" id="GO:0006508">
    <property type="term" value="P:proteolysis"/>
    <property type="evidence" value="ECO:0007669"/>
    <property type="project" value="UniProtKB-KW"/>
</dbReference>
<keyword evidence="1" id="KW-0645">Protease</keyword>
<evidence type="ECO:0000256" key="5">
    <source>
        <dbReference type="SAM" id="MobiDB-lite"/>
    </source>
</evidence>
<protein>
    <submittedName>
        <fullName evidence="7">Peptidase</fullName>
    </submittedName>
</protein>
<sequence>MGTDARDDRRSRRVLRQMDRAARRSTRRAARGPRLTSRAVGALALLGVVAGGAHAAGVDVPGVGSLWAPRAYVEVEGRTIAVPRPEPAGGRLRPEVAVTTSGQHAFLHVAADGTPVGYDPCRPVRYVVQSAGEPVGVRDLVHEAAAVVAGATGLDLVFAGETDEVPAVDRALIQPDRYGDGWAPVLVGWADEESVVELAGQVAGVGGSAAVPGSDGSGTWLAAGRVVLDAPDVTAMLGQPDGRARVRAILVHELAHVVGLDHVDDQGELMHPTTSARVDLGPGDLQGLALVGRAACE</sequence>
<dbReference type="InterPro" id="IPR001818">
    <property type="entry name" value="Pept_M10_metallopeptidase"/>
</dbReference>
<evidence type="ECO:0000259" key="6">
    <source>
        <dbReference type="Pfam" id="PF00413"/>
    </source>
</evidence>
<comment type="caution">
    <text evidence="7">The sequence shown here is derived from an EMBL/GenBank/DDBJ whole genome shotgun (WGS) entry which is preliminary data.</text>
</comment>
<dbReference type="Proteomes" id="UP000029839">
    <property type="component" value="Unassembled WGS sequence"/>
</dbReference>
<keyword evidence="4" id="KW-0862">Zinc</keyword>
<dbReference type="Pfam" id="PF00413">
    <property type="entry name" value="Peptidase_M10"/>
    <property type="match status" value="1"/>
</dbReference>
<organism evidence="7 8">
    <name type="scientific">Cellulomonas carbonis T26</name>
    <dbReference type="NCBI Taxonomy" id="947969"/>
    <lineage>
        <taxon>Bacteria</taxon>
        <taxon>Bacillati</taxon>
        <taxon>Actinomycetota</taxon>
        <taxon>Actinomycetes</taxon>
        <taxon>Micrococcales</taxon>
        <taxon>Cellulomonadaceae</taxon>
        <taxon>Cellulomonas</taxon>
    </lineage>
</organism>
<dbReference type="EMBL" id="AXCY01000008">
    <property type="protein sequence ID" value="KGM12126.1"/>
    <property type="molecule type" value="Genomic_DNA"/>
</dbReference>
<evidence type="ECO:0000256" key="1">
    <source>
        <dbReference type="ARBA" id="ARBA00022670"/>
    </source>
</evidence>
<dbReference type="GO" id="GO:0031012">
    <property type="term" value="C:extracellular matrix"/>
    <property type="evidence" value="ECO:0007669"/>
    <property type="project" value="InterPro"/>
</dbReference>
<keyword evidence="8" id="KW-1185">Reference proteome</keyword>
<feature type="compositionally biased region" description="Basic and acidic residues" evidence="5">
    <location>
        <begin position="1"/>
        <end position="22"/>
    </location>
</feature>
<dbReference type="GO" id="GO:0004222">
    <property type="term" value="F:metalloendopeptidase activity"/>
    <property type="evidence" value="ECO:0007669"/>
    <property type="project" value="InterPro"/>
</dbReference>
<dbReference type="SUPFAM" id="SSF55486">
    <property type="entry name" value="Metalloproteases ('zincins'), catalytic domain"/>
    <property type="match status" value="1"/>
</dbReference>
<dbReference type="OrthoDB" id="4297752at2"/>
<keyword evidence="3" id="KW-0378">Hydrolase</keyword>
<feature type="region of interest" description="Disordered" evidence="5">
    <location>
        <begin position="1"/>
        <end position="33"/>
    </location>
</feature>
<evidence type="ECO:0000256" key="2">
    <source>
        <dbReference type="ARBA" id="ARBA00022723"/>
    </source>
</evidence>
<evidence type="ECO:0000313" key="8">
    <source>
        <dbReference type="Proteomes" id="UP000029839"/>
    </source>
</evidence>
<proteinExistence type="predicted"/>
<keyword evidence="2" id="KW-0479">Metal-binding</keyword>
<feature type="domain" description="Peptidase M10 metallopeptidase" evidence="6">
    <location>
        <begin position="224"/>
        <end position="287"/>
    </location>
</feature>